<protein>
    <recommendedName>
        <fullName evidence="3">Dehydrogenase</fullName>
    </recommendedName>
</protein>
<dbReference type="PRINTS" id="PR00080">
    <property type="entry name" value="SDRFAMILY"/>
</dbReference>
<reference evidence="2" key="1">
    <citation type="submission" date="2022-10" db="EMBL/GenBank/DDBJ databases">
        <title>Genome assembly of Pristionchus species.</title>
        <authorList>
            <person name="Yoshida K."/>
            <person name="Sommer R.J."/>
        </authorList>
    </citation>
    <scope>NUCLEOTIDE SEQUENCE [LARGE SCALE GENOMIC DNA]</scope>
    <source>
        <strain evidence="2">RS5460</strain>
    </source>
</reference>
<dbReference type="Gene3D" id="3.40.50.720">
    <property type="entry name" value="NAD(P)-binding Rossmann-like Domain"/>
    <property type="match status" value="1"/>
</dbReference>
<sequence length="271" mass="28989">MSFFTGKVVIITGSSNGIDRGTAVLFAKEGAKVTITGRNQSALEETKQLCLTAGAKSEDILEVIGDITCEAFNEQLIATTVDKFSRLDVLVNNAGGASFEAMGKPILDVPLADFDKMIDLNVKPVIRLSKFATPHLEKTKGSIINVSSIVAQLRINTLAFYAAAKSTLDQITVQMARSLIKRGIRVNSVNPGPVLTNFIATAGASQEQQAKAYESMANNPAIPLGRIGVPEDIGHIIIFLADRPKSEILVGNIITADGGYMLQRTTLLKVD</sequence>
<accession>A0AAN5HZ06</accession>
<keyword evidence="2" id="KW-1185">Reference proteome</keyword>
<feature type="non-terminal residue" evidence="1">
    <location>
        <position position="271"/>
    </location>
</feature>
<proteinExistence type="predicted"/>
<gene>
    <name evidence="1" type="ORF">PMAYCL1PPCAC_15781</name>
</gene>
<dbReference type="FunFam" id="3.40.50.720:FF:000084">
    <property type="entry name" value="Short-chain dehydrogenase reductase"/>
    <property type="match status" value="1"/>
</dbReference>
<comment type="caution">
    <text evidence="1">The sequence shown here is derived from an EMBL/GenBank/DDBJ whole genome shotgun (WGS) entry which is preliminary data.</text>
</comment>
<dbReference type="PANTHER" id="PTHR44115:SF4">
    <property type="entry name" value="OXIDOREDUCTASE"/>
    <property type="match status" value="1"/>
</dbReference>
<evidence type="ECO:0008006" key="3">
    <source>
        <dbReference type="Google" id="ProtNLM"/>
    </source>
</evidence>
<evidence type="ECO:0000313" key="2">
    <source>
        <dbReference type="Proteomes" id="UP001328107"/>
    </source>
</evidence>
<dbReference type="InterPro" id="IPR002347">
    <property type="entry name" value="SDR_fam"/>
</dbReference>
<dbReference type="EMBL" id="BTRK01000004">
    <property type="protein sequence ID" value="GMR45586.1"/>
    <property type="molecule type" value="Genomic_DNA"/>
</dbReference>
<dbReference type="SUPFAM" id="SSF51735">
    <property type="entry name" value="NAD(P)-binding Rossmann-fold domains"/>
    <property type="match status" value="1"/>
</dbReference>
<name>A0AAN5HZ06_9BILA</name>
<dbReference type="Pfam" id="PF13561">
    <property type="entry name" value="adh_short_C2"/>
    <property type="match status" value="1"/>
</dbReference>
<dbReference type="PRINTS" id="PR00081">
    <property type="entry name" value="GDHRDH"/>
</dbReference>
<dbReference type="InterPro" id="IPR036291">
    <property type="entry name" value="NAD(P)-bd_dom_sf"/>
</dbReference>
<dbReference type="PANTHER" id="PTHR44115">
    <property type="entry name" value="PROTEIN CBG09704"/>
    <property type="match status" value="1"/>
</dbReference>
<organism evidence="1 2">
    <name type="scientific">Pristionchus mayeri</name>
    <dbReference type="NCBI Taxonomy" id="1317129"/>
    <lineage>
        <taxon>Eukaryota</taxon>
        <taxon>Metazoa</taxon>
        <taxon>Ecdysozoa</taxon>
        <taxon>Nematoda</taxon>
        <taxon>Chromadorea</taxon>
        <taxon>Rhabditida</taxon>
        <taxon>Rhabditina</taxon>
        <taxon>Diplogasteromorpha</taxon>
        <taxon>Diplogasteroidea</taxon>
        <taxon>Neodiplogasteridae</taxon>
        <taxon>Pristionchus</taxon>
    </lineage>
</organism>
<dbReference type="AlphaFoldDB" id="A0AAN5HZ06"/>
<dbReference type="Proteomes" id="UP001328107">
    <property type="component" value="Unassembled WGS sequence"/>
</dbReference>
<evidence type="ECO:0000313" key="1">
    <source>
        <dbReference type="EMBL" id="GMR45586.1"/>
    </source>
</evidence>